<proteinExistence type="inferred from homology"/>
<dbReference type="AlphaFoldDB" id="A0A932GR30"/>
<feature type="domain" description="Alpha-D-phosphohexomutase alpha/beta/alpha" evidence="12">
    <location>
        <begin position="259"/>
        <end position="365"/>
    </location>
</feature>
<evidence type="ECO:0000313" key="14">
    <source>
        <dbReference type="Proteomes" id="UP000741360"/>
    </source>
</evidence>
<dbReference type="EC" id="5.4.2.10" evidence="6 8"/>
<sequence length="457" mass="49714">MRKYFGTDGLRGTANLSPMTPELISRLGEAAVHLLANGEKTPRLLIGRDTRRSGDMIEAALASGAAARGAEVFIAGIIPTPGVAYLTRHLQVDLGAVISASHNIFSDNGVKLFSHSGFKFPDAWEENLEELLENGELLPRPTGPQIGTIRPLEDAETPYLNHLKDTFGAGRTLKGLKICLDAAHGAVGRVAPRLFEELGAQVSLCNASPDGTNINDHCGSLFPDFIQSRVLIEGADLGFTFDGDGDRVITVDHQGEIWDGDCLLALCARFLAERGELPGKKVVATVMSNMGFEVYLQSLGIELLRTQVGDRYVLEEMQRTGALLGGEQSGHMIFLNHTTTGDGLVTALQLLKVLAETGRSLTDLRIPMERYPQVLVNVPTSRGRDPEQIPSLQKAIQWARHTLGKQGRVLVRPSGTEPMIRIMVEGQEQDLINRLAQELAQCVRDTQSPEDLEKEAS</sequence>
<dbReference type="SUPFAM" id="SSF55957">
    <property type="entry name" value="Phosphoglucomutase, C-terminal domain"/>
    <property type="match status" value="1"/>
</dbReference>
<dbReference type="Proteomes" id="UP000741360">
    <property type="component" value="Unassembled WGS sequence"/>
</dbReference>
<dbReference type="GO" id="GO:0006048">
    <property type="term" value="P:UDP-N-acetylglucosamine biosynthetic process"/>
    <property type="evidence" value="ECO:0007669"/>
    <property type="project" value="TreeGrafter"/>
</dbReference>
<dbReference type="NCBIfam" id="TIGR01455">
    <property type="entry name" value="glmM"/>
    <property type="match status" value="1"/>
</dbReference>
<feature type="domain" description="Alpha-D-phosphohexomutase alpha/beta/alpha" evidence="10">
    <location>
        <begin position="2"/>
        <end position="136"/>
    </location>
</feature>
<evidence type="ECO:0000256" key="7">
    <source>
        <dbReference type="ARBA" id="ARBA00068193"/>
    </source>
</evidence>
<comment type="cofactor">
    <cofactor evidence="8">
        <name>Mg(2+)</name>
        <dbReference type="ChEBI" id="CHEBI:18420"/>
    </cofactor>
    <text evidence="8">Binds 1 Mg(2+) ion per subunit.</text>
</comment>
<comment type="catalytic activity">
    <reaction evidence="8">
        <text>alpha-D-glucosamine 1-phosphate = D-glucosamine 6-phosphate</text>
        <dbReference type="Rhea" id="RHEA:23424"/>
        <dbReference type="ChEBI" id="CHEBI:58516"/>
        <dbReference type="ChEBI" id="CHEBI:58725"/>
        <dbReference type="EC" id="5.4.2.10"/>
    </reaction>
</comment>
<dbReference type="PRINTS" id="PR00509">
    <property type="entry name" value="PGMPMM"/>
</dbReference>
<dbReference type="EMBL" id="JACPSX010000191">
    <property type="protein sequence ID" value="MBI3015390.1"/>
    <property type="molecule type" value="Genomic_DNA"/>
</dbReference>
<dbReference type="PANTHER" id="PTHR42946:SF1">
    <property type="entry name" value="PHOSPHOGLUCOMUTASE (ALPHA-D-GLUCOSE-1,6-BISPHOSPHATE-DEPENDENT)"/>
    <property type="match status" value="1"/>
</dbReference>
<evidence type="ECO:0000256" key="1">
    <source>
        <dbReference type="ARBA" id="ARBA00010231"/>
    </source>
</evidence>
<dbReference type="CDD" id="cd05802">
    <property type="entry name" value="GlmM"/>
    <property type="match status" value="1"/>
</dbReference>
<dbReference type="InterPro" id="IPR050060">
    <property type="entry name" value="Phosphoglucosamine_mutase"/>
</dbReference>
<evidence type="ECO:0000259" key="9">
    <source>
        <dbReference type="Pfam" id="PF00408"/>
    </source>
</evidence>
<dbReference type="SUPFAM" id="SSF53738">
    <property type="entry name" value="Phosphoglucomutase, first 3 domains"/>
    <property type="match status" value="3"/>
</dbReference>
<dbReference type="Pfam" id="PF02879">
    <property type="entry name" value="PGM_PMM_II"/>
    <property type="match status" value="1"/>
</dbReference>
<dbReference type="InterPro" id="IPR016055">
    <property type="entry name" value="A-D-PHexomutase_a/b/a-I/II/III"/>
</dbReference>
<evidence type="ECO:0000256" key="5">
    <source>
        <dbReference type="ARBA" id="ARBA00023235"/>
    </source>
</evidence>
<dbReference type="FunFam" id="3.40.120.10:FF:000002">
    <property type="entry name" value="Phosphoglucosamine mutase"/>
    <property type="match status" value="1"/>
</dbReference>
<dbReference type="InterPro" id="IPR005845">
    <property type="entry name" value="A-D-PHexomutase_a/b/a-II"/>
</dbReference>
<keyword evidence="4 8" id="KW-0460">Magnesium</keyword>
<evidence type="ECO:0000256" key="4">
    <source>
        <dbReference type="ARBA" id="ARBA00022842"/>
    </source>
</evidence>
<dbReference type="Pfam" id="PF02880">
    <property type="entry name" value="PGM_PMM_III"/>
    <property type="match status" value="1"/>
</dbReference>
<dbReference type="GO" id="GO:0005975">
    <property type="term" value="P:carbohydrate metabolic process"/>
    <property type="evidence" value="ECO:0007669"/>
    <property type="project" value="InterPro"/>
</dbReference>
<comment type="similarity">
    <text evidence="1 8">Belongs to the phosphohexose mutase family.</text>
</comment>
<dbReference type="HAMAP" id="MF_01554_B">
    <property type="entry name" value="GlmM_B"/>
    <property type="match status" value="1"/>
</dbReference>
<name>A0A932GR30_UNCTE</name>
<dbReference type="PANTHER" id="PTHR42946">
    <property type="entry name" value="PHOSPHOHEXOSE MUTASE"/>
    <property type="match status" value="1"/>
</dbReference>
<dbReference type="FunFam" id="3.40.120.10:FF:000001">
    <property type="entry name" value="Phosphoglucosamine mutase"/>
    <property type="match status" value="1"/>
</dbReference>
<feature type="binding site" evidence="8">
    <location>
        <position position="246"/>
    </location>
    <ligand>
        <name>Mg(2+)</name>
        <dbReference type="ChEBI" id="CHEBI:18420"/>
    </ligand>
</feature>
<dbReference type="GO" id="GO:0005829">
    <property type="term" value="C:cytosol"/>
    <property type="evidence" value="ECO:0007669"/>
    <property type="project" value="TreeGrafter"/>
</dbReference>
<dbReference type="FunFam" id="3.30.310.50:FF:000001">
    <property type="entry name" value="Phosphoglucosamine mutase"/>
    <property type="match status" value="1"/>
</dbReference>
<feature type="domain" description="Alpha-D-phosphohexomutase C-terminal" evidence="9">
    <location>
        <begin position="375"/>
        <end position="440"/>
    </location>
</feature>
<dbReference type="Gene3D" id="3.30.310.50">
    <property type="entry name" value="Alpha-D-phosphohexomutase, C-terminal domain"/>
    <property type="match status" value="1"/>
</dbReference>
<evidence type="ECO:0000256" key="8">
    <source>
        <dbReference type="HAMAP-Rule" id="MF_01554"/>
    </source>
</evidence>
<feature type="binding site" evidence="8">
    <location>
        <position position="244"/>
    </location>
    <ligand>
        <name>Mg(2+)</name>
        <dbReference type="ChEBI" id="CHEBI:18420"/>
    </ligand>
</feature>
<evidence type="ECO:0000256" key="6">
    <source>
        <dbReference type="ARBA" id="ARBA00066330"/>
    </source>
</evidence>
<organism evidence="13 14">
    <name type="scientific">Tectimicrobiota bacterium</name>
    <dbReference type="NCBI Taxonomy" id="2528274"/>
    <lineage>
        <taxon>Bacteria</taxon>
        <taxon>Pseudomonadati</taxon>
        <taxon>Nitrospinota/Tectimicrobiota group</taxon>
        <taxon>Candidatus Tectimicrobiota</taxon>
    </lineage>
</organism>
<comment type="PTM">
    <text evidence="8">Activated by phosphorylation.</text>
</comment>
<dbReference type="InterPro" id="IPR005841">
    <property type="entry name" value="Alpha-D-phosphohexomutase_SF"/>
</dbReference>
<evidence type="ECO:0000313" key="13">
    <source>
        <dbReference type="EMBL" id="MBI3015390.1"/>
    </source>
</evidence>
<dbReference type="GO" id="GO:0004615">
    <property type="term" value="F:phosphomannomutase activity"/>
    <property type="evidence" value="ECO:0007669"/>
    <property type="project" value="TreeGrafter"/>
</dbReference>
<evidence type="ECO:0000259" key="12">
    <source>
        <dbReference type="Pfam" id="PF02880"/>
    </source>
</evidence>
<feature type="binding site" evidence="8">
    <location>
        <position position="242"/>
    </location>
    <ligand>
        <name>Mg(2+)</name>
        <dbReference type="ChEBI" id="CHEBI:18420"/>
    </ligand>
</feature>
<evidence type="ECO:0000256" key="3">
    <source>
        <dbReference type="ARBA" id="ARBA00022723"/>
    </source>
</evidence>
<gene>
    <name evidence="8 13" type="primary">glmM</name>
    <name evidence="13" type="ORF">HYY65_10095</name>
</gene>
<keyword evidence="3 8" id="KW-0479">Metal-binding</keyword>
<feature type="modified residue" description="Phosphoserine" evidence="8">
    <location>
        <position position="101"/>
    </location>
</feature>
<reference evidence="13" key="1">
    <citation type="submission" date="2020-07" db="EMBL/GenBank/DDBJ databases">
        <title>Huge and variable diversity of episymbiotic CPR bacteria and DPANN archaea in groundwater ecosystems.</title>
        <authorList>
            <person name="He C.Y."/>
            <person name="Keren R."/>
            <person name="Whittaker M."/>
            <person name="Farag I.F."/>
            <person name="Doudna J."/>
            <person name="Cate J.H.D."/>
            <person name="Banfield J.F."/>
        </authorList>
    </citation>
    <scope>NUCLEOTIDE SEQUENCE</scope>
    <source>
        <strain evidence="13">NC_groundwater_717_Ag_S-0.2um_59_8</strain>
    </source>
</reference>
<dbReference type="Gene3D" id="3.40.120.10">
    <property type="entry name" value="Alpha-D-Glucose-1,6-Bisphosphate, subunit A, domain 3"/>
    <property type="match status" value="3"/>
</dbReference>
<dbReference type="GO" id="GO:0000287">
    <property type="term" value="F:magnesium ion binding"/>
    <property type="evidence" value="ECO:0007669"/>
    <property type="project" value="UniProtKB-UniRule"/>
</dbReference>
<feature type="binding site" description="via phosphate group" evidence="8">
    <location>
        <position position="101"/>
    </location>
    <ligand>
        <name>Mg(2+)</name>
        <dbReference type="ChEBI" id="CHEBI:18420"/>
    </ligand>
</feature>
<protein>
    <recommendedName>
        <fullName evidence="7 8">Phosphoglucosamine mutase</fullName>
        <ecNumber evidence="6 8">5.4.2.10</ecNumber>
    </recommendedName>
</protein>
<dbReference type="GO" id="GO:0008966">
    <property type="term" value="F:phosphoglucosamine mutase activity"/>
    <property type="evidence" value="ECO:0007669"/>
    <property type="project" value="UniProtKB-UniRule"/>
</dbReference>
<feature type="domain" description="Alpha-D-phosphohexomutase alpha/beta/alpha" evidence="11">
    <location>
        <begin position="158"/>
        <end position="255"/>
    </location>
</feature>
<evidence type="ECO:0000256" key="2">
    <source>
        <dbReference type="ARBA" id="ARBA00022553"/>
    </source>
</evidence>
<dbReference type="Pfam" id="PF02878">
    <property type="entry name" value="PGM_PMM_I"/>
    <property type="match status" value="1"/>
</dbReference>
<dbReference type="GO" id="GO:0009252">
    <property type="term" value="P:peptidoglycan biosynthetic process"/>
    <property type="evidence" value="ECO:0007669"/>
    <property type="project" value="UniProtKB-ARBA"/>
</dbReference>
<dbReference type="Pfam" id="PF00408">
    <property type="entry name" value="PGM_PMM_IV"/>
    <property type="match status" value="1"/>
</dbReference>
<comment type="caution">
    <text evidence="13">The sequence shown here is derived from an EMBL/GenBank/DDBJ whole genome shotgun (WGS) entry which is preliminary data.</text>
</comment>
<evidence type="ECO:0000259" key="11">
    <source>
        <dbReference type="Pfam" id="PF02879"/>
    </source>
</evidence>
<dbReference type="InterPro" id="IPR005843">
    <property type="entry name" value="A-D-PHexomutase_C"/>
</dbReference>
<dbReference type="InterPro" id="IPR005846">
    <property type="entry name" value="A-D-PHexomutase_a/b/a-III"/>
</dbReference>
<dbReference type="NCBIfam" id="NF008139">
    <property type="entry name" value="PRK10887.1"/>
    <property type="match status" value="1"/>
</dbReference>
<feature type="active site" description="Phosphoserine intermediate" evidence="8">
    <location>
        <position position="101"/>
    </location>
</feature>
<dbReference type="InterPro" id="IPR006352">
    <property type="entry name" value="GlmM_bact"/>
</dbReference>
<accession>A0A932GR30</accession>
<keyword evidence="2 8" id="KW-0597">Phosphoprotein</keyword>
<evidence type="ECO:0000259" key="10">
    <source>
        <dbReference type="Pfam" id="PF02878"/>
    </source>
</evidence>
<keyword evidence="5 8" id="KW-0413">Isomerase</keyword>
<dbReference type="InterPro" id="IPR005844">
    <property type="entry name" value="A-D-PHexomutase_a/b/a-I"/>
</dbReference>
<comment type="function">
    <text evidence="8">Catalyzes the conversion of glucosamine-6-phosphate to glucosamine-1-phosphate.</text>
</comment>
<dbReference type="InterPro" id="IPR036900">
    <property type="entry name" value="A-D-PHexomutase_C_sf"/>
</dbReference>